<evidence type="ECO:0000313" key="3">
    <source>
        <dbReference type="Proteomes" id="UP000887116"/>
    </source>
</evidence>
<evidence type="ECO:0000256" key="1">
    <source>
        <dbReference type="SAM" id="SignalP"/>
    </source>
</evidence>
<dbReference type="EMBL" id="BMAO01017602">
    <property type="protein sequence ID" value="GFR16963.1"/>
    <property type="molecule type" value="Genomic_DNA"/>
</dbReference>
<sequence length="75" mass="8330">MLYCLVSIWMIFLPSADDLESGRKLQEQLVSLLKGAGLELHKCSTSNPLTLPDPMCQAKDLSYFSSPETKTLVLL</sequence>
<feature type="signal peptide" evidence="1">
    <location>
        <begin position="1"/>
        <end position="16"/>
    </location>
</feature>
<accession>A0A8X6H4S0</accession>
<comment type="caution">
    <text evidence="2">The sequence shown here is derived from an EMBL/GenBank/DDBJ whole genome shotgun (WGS) entry which is preliminary data.</text>
</comment>
<proteinExistence type="predicted"/>
<dbReference type="AlphaFoldDB" id="A0A8X6H4S0"/>
<reference evidence="2" key="1">
    <citation type="submission" date="2020-07" db="EMBL/GenBank/DDBJ databases">
        <title>Multicomponent nature underlies the extraordinary mechanical properties of spider dragline silk.</title>
        <authorList>
            <person name="Kono N."/>
            <person name="Nakamura H."/>
            <person name="Mori M."/>
            <person name="Yoshida Y."/>
            <person name="Ohtoshi R."/>
            <person name="Malay A.D."/>
            <person name="Moran D.A.P."/>
            <person name="Tomita M."/>
            <person name="Numata K."/>
            <person name="Arakawa K."/>
        </authorList>
    </citation>
    <scope>NUCLEOTIDE SEQUENCE</scope>
</reference>
<organism evidence="2 3">
    <name type="scientific">Trichonephila clavata</name>
    <name type="common">Joro spider</name>
    <name type="synonym">Nephila clavata</name>
    <dbReference type="NCBI Taxonomy" id="2740835"/>
    <lineage>
        <taxon>Eukaryota</taxon>
        <taxon>Metazoa</taxon>
        <taxon>Ecdysozoa</taxon>
        <taxon>Arthropoda</taxon>
        <taxon>Chelicerata</taxon>
        <taxon>Arachnida</taxon>
        <taxon>Araneae</taxon>
        <taxon>Araneomorphae</taxon>
        <taxon>Entelegynae</taxon>
        <taxon>Araneoidea</taxon>
        <taxon>Nephilidae</taxon>
        <taxon>Trichonephila</taxon>
    </lineage>
</organism>
<feature type="chain" id="PRO_5036500406" evidence="1">
    <location>
        <begin position="17"/>
        <end position="75"/>
    </location>
</feature>
<gene>
    <name evidence="2" type="ORF">TNCT_601831</name>
</gene>
<dbReference type="Proteomes" id="UP000887116">
    <property type="component" value="Unassembled WGS sequence"/>
</dbReference>
<keyword evidence="3" id="KW-1185">Reference proteome</keyword>
<name>A0A8X6H4S0_TRICU</name>
<keyword evidence="1" id="KW-0732">Signal</keyword>
<evidence type="ECO:0000313" key="2">
    <source>
        <dbReference type="EMBL" id="GFR16963.1"/>
    </source>
</evidence>
<protein>
    <submittedName>
        <fullName evidence="2">Uncharacterized protein</fullName>
    </submittedName>
</protein>